<feature type="region of interest" description="Disordered" evidence="1">
    <location>
        <begin position="70"/>
        <end position="89"/>
    </location>
</feature>
<dbReference type="EMBL" id="BSYO01000009">
    <property type="protein sequence ID" value="GMH09914.1"/>
    <property type="molecule type" value="Genomic_DNA"/>
</dbReference>
<dbReference type="PANTHER" id="PTHR34120:SF2">
    <property type="entry name" value="OS01G0860900 PROTEIN"/>
    <property type="match status" value="1"/>
</dbReference>
<feature type="region of interest" description="Disordered" evidence="1">
    <location>
        <begin position="203"/>
        <end position="280"/>
    </location>
</feature>
<protein>
    <submittedName>
        <fullName evidence="2">Uncharacterized protein</fullName>
    </submittedName>
</protein>
<comment type="caution">
    <text evidence="2">The sequence shown here is derived from an EMBL/GenBank/DDBJ whole genome shotgun (WGS) entry which is preliminary data.</text>
</comment>
<proteinExistence type="predicted"/>
<dbReference type="AlphaFoldDB" id="A0AAD3XMK3"/>
<name>A0AAD3XMK3_NEPGR</name>
<evidence type="ECO:0000256" key="1">
    <source>
        <dbReference type="SAM" id="MobiDB-lite"/>
    </source>
</evidence>
<evidence type="ECO:0000313" key="3">
    <source>
        <dbReference type="Proteomes" id="UP001279734"/>
    </source>
</evidence>
<dbReference type="PANTHER" id="PTHR34120">
    <property type="entry name" value="EXPRESSED PROTEIN"/>
    <property type="match status" value="1"/>
</dbReference>
<reference evidence="2" key="1">
    <citation type="submission" date="2023-05" db="EMBL/GenBank/DDBJ databases">
        <title>Nepenthes gracilis genome sequencing.</title>
        <authorList>
            <person name="Fukushima K."/>
        </authorList>
    </citation>
    <scope>NUCLEOTIDE SEQUENCE</scope>
    <source>
        <strain evidence="2">SING2019-196</strain>
    </source>
</reference>
<sequence>MPQVDLVVVYGGSLDRKITCETLENHDPTAADLVHKPDPPPDYAPDSFRVSKDAELDWIDRNAFIERKDSAKGNSNSHSANLNPNQNSVSLRYSVKSRASIIGLPKPQKTNYADSNFRRSCRPPSVRLFPKRSETVSGKSTVSVTEPSSPKVSCMGRVRSTKDRSRRMRKRRNQPEPVMTKTRSLRKPKVGFWTNFRSMFLSRSHKPAEKSKEQPKESPMARKSRSVKKREFSATPSETPSEAPSLGAVKRFASGRRSDAWAGELDVDGAKSRPLDGASI</sequence>
<feature type="compositionally biased region" description="Polar residues" evidence="1">
    <location>
        <begin position="135"/>
        <end position="151"/>
    </location>
</feature>
<accession>A0AAD3XMK3</accession>
<feature type="compositionally biased region" description="Basic and acidic residues" evidence="1">
    <location>
        <begin position="206"/>
        <end position="220"/>
    </location>
</feature>
<evidence type="ECO:0000313" key="2">
    <source>
        <dbReference type="EMBL" id="GMH09914.1"/>
    </source>
</evidence>
<feature type="compositionally biased region" description="Polar residues" evidence="1">
    <location>
        <begin position="72"/>
        <end position="89"/>
    </location>
</feature>
<organism evidence="2 3">
    <name type="scientific">Nepenthes gracilis</name>
    <name type="common">Slender pitcher plant</name>
    <dbReference type="NCBI Taxonomy" id="150966"/>
    <lineage>
        <taxon>Eukaryota</taxon>
        <taxon>Viridiplantae</taxon>
        <taxon>Streptophyta</taxon>
        <taxon>Embryophyta</taxon>
        <taxon>Tracheophyta</taxon>
        <taxon>Spermatophyta</taxon>
        <taxon>Magnoliopsida</taxon>
        <taxon>eudicotyledons</taxon>
        <taxon>Gunneridae</taxon>
        <taxon>Pentapetalae</taxon>
        <taxon>Caryophyllales</taxon>
        <taxon>Nepenthaceae</taxon>
        <taxon>Nepenthes</taxon>
    </lineage>
</organism>
<gene>
    <name evidence="2" type="ORF">Nepgr_011755</name>
</gene>
<feature type="region of interest" description="Disordered" evidence="1">
    <location>
        <begin position="106"/>
        <end position="186"/>
    </location>
</feature>
<keyword evidence="3" id="KW-1185">Reference proteome</keyword>
<dbReference type="Proteomes" id="UP001279734">
    <property type="component" value="Unassembled WGS sequence"/>
</dbReference>